<comment type="caution">
    <text evidence="1">The sequence shown here is derived from an EMBL/GenBank/DDBJ whole genome shotgun (WGS) entry which is preliminary data.</text>
</comment>
<reference evidence="1 2" key="1">
    <citation type="submission" date="2020-06" db="EMBL/GenBank/DDBJ databases">
        <title>Sulfitobacter algicola sp. nov., isolated from green algae.</title>
        <authorList>
            <person name="Wang C."/>
        </authorList>
    </citation>
    <scope>NUCLEOTIDE SEQUENCE [LARGE SCALE GENOMIC DNA]</scope>
    <source>
        <strain evidence="1 2">1151</strain>
    </source>
</reference>
<proteinExistence type="predicted"/>
<sequence>MACLISFQDTHIQLSNRHFDTLLEFTLEICARSDLSGAELDEYRRIKDQWDQGLFWSGRGLTIEEDMPDIHQQKVWARMFADTARAIFLRQVGYQGNTCWQTRAIYQAIRVSDLFITAVRVGEKGWYPETQDQIESRELLSRQESHS</sequence>
<name>A0ABX2IU31_9RHOB</name>
<keyword evidence="2" id="KW-1185">Reference proteome</keyword>
<organism evidence="1 2">
    <name type="scientific">Parasulfitobacter algicola</name>
    <dbReference type="NCBI Taxonomy" id="2614809"/>
    <lineage>
        <taxon>Bacteria</taxon>
        <taxon>Pseudomonadati</taxon>
        <taxon>Pseudomonadota</taxon>
        <taxon>Alphaproteobacteria</taxon>
        <taxon>Rhodobacterales</taxon>
        <taxon>Roseobacteraceae</taxon>
        <taxon>Parasulfitobacter</taxon>
    </lineage>
</organism>
<dbReference type="RefSeq" id="WP_174139571.1">
    <property type="nucleotide sequence ID" value="NZ_JABUFE010000012.1"/>
</dbReference>
<protein>
    <submittedName>
        <fullName evidence="1">Uncharacterized protein</fullName>
    </submittedName>
</protein>
<evidence type="ECO:0000313" key="2">
    <source>
        <dbReference type="Proteomes" id="UP000777935"/>
    </source>
</evidence>
<dbReference type="Proteomes" id="UP000777935">
    <property type="component" value="Unassembled WGS sequence"/>
</dbReference>
<gene>
    <name evidence="1" type="ORF">HRQ87_16630</name>
</gene>
<accession>A0ABX2IU31</accession>
<evidence type="ECO:0000313" key="1">
    <source>
        <dbReference type="EMBL" id="NSX56418.1"/>
    </source>
</evidence>
<dbReference type="EMBL" id="JABUFE010000012">
    <property type="protein sequence ID" value="NSX56418.1"/>
    <property type="molecule type" value="Genomic_DNA"/>
</dbReference>